<evidence type="ECO:0000313" key="2">
    <source>
        <dbReference type="Proteomes" id="UP000199413"/>
    </source>
</evidence>
<evidence type="ECO:0000313" key="1">
    <source>
        <dbReference type="EMBL" id="SCL34215.1"/>
    </source>
</evidence>
<name>A0A1C6SYK1_9ACTN</name>
<organism evidence="1 2">
    <name type="scientific">Micromonospora rhizosphaerae</name>
    <dbReference type="NCBI Taxonomy" id="568872"/>
    <lineage>
        <taxon>Bacteria</taxon>
        <taxon>Bacillati</taxon>
        <taxon>Actinomycetota</taxon>
        <taxon>Actinomycetes</taxon>
        <taxon>Micromonosporales</taxon>
        <taxon>Micromonosporaceae</taxon>
        <taxon>Micromonospora</taxon>
    </lineage>
</organism>
<protein>
    <submittedName>
        <fullName evidence="1">Uncharacterized protein</fullName>
    </submittedName>
</protein>
<dbReference type="AlphaFoldDB" id="A0A1C6SYK1"/>
<dbReference type="EMBL" id="FMHV01000002">
    <property type="protein sequence ID" value="SCL34215.1"/>
    <property type="molecule type" value="Genomic_DNA"/>
</dbReference>
<proteinExistence type="predicted"/>
<accession>A0A1C6SYK1</accession>
<keyword evidence="2" id="KW-1185">Reference proteome</keyword>
<sequence>MLLAVGVPRLNPHACHVRGEVGATPPVRSDDGAEELVGTAGWPAEAADRLMAALTPHGGFPIAP</sequence>
<dbReference type="STRING" id="568872.GA0070624_4932"/>
<reference evidence="2" key="1">
    <citation type="submission" date="2016-06" db="EMBL/GenBank/DDBJ databases">
        <authorList>
            <person name="Varghese N."/>
            <person name="Submissions Spin"/>
        </authorList>
    </citation>
    <scope>NUCLEOTIDE SEQUENCE [LARGE SCALE GENOMIC DNA]</scope>
    <source>
        <strain evidence="2">DSM 45431</strain>
    </source>
</reference>
<dbReference type="Proteomes" id="UP000199413">
    <property type="component" value="Unassembled WGS sequence"/>
</dbReference>
<gene>
    <name evidence="1" type="ORF">GA0070624_4932</name>
</gene>